<dbReference type="Proteomes" id="UP000235731">
    <property type="component" value="Unassembled WGS sequence"/>
</dbReference>
<sequence length="197" mass="22913">MKNCLTLVLKRLFLGLFLFVFYSCAYKSPVEEPYSILIKEGFSGRTVKGKCFLKGESFFLKNNFSGGAYGDFIASAEILILYLKPPLSSEVILLWKKGEDVIKMINLDKKKIYKIVYERLGQADLSFYFLGLREKRLHLKRGLLEGEYQFFPEEREGIFTSPIFNLNWKIKELEFTSELPPTLELTGFKEKEIELPF</sequence>
<dbReference type="PROSITE" id="PS51257">
    <property type="entry name" value="PROKAR_LIPOPROTEIN"/>
    <property type="match status" value="1"/>
</dbReference>
<reference evidence="1 2" key="1">
    <citation type="submission" date="2018-01" db="EMBL/GenBank/DDBJ databases">
        <title>Metagenomic assembled genomes from two thermal pools in the Uzon Caldera, Kamchatka, Russia.</title>
        <authorList>
            <person name="Wilkins L."/>
            <person name="Ettinger C."/>
        </authorList>
    </citation>
    <scope>NUCLEOTIDE SEQUENCE [LARGE SCALE GENOMIC DNA]</scope>
    <source>
        <strain evidence="1">ZAV-15</strain>
    </source>
</reference>
<evidence type="ECO:0000313" key="1">
    <source>
        <dbReference type="EMBL" id="PMP63377.1"/>
    </source>
</evidence>
<protein>
    <recommendedName>
        <fullName evidence="3">Outer-membrane lipoprotein LolB</fullName>
    </recommendedName>
</protein>
<evidence type="ECO:0008006" key="3">
    <source>
        <dbReference type="Google" id="ProtNLM"/>
    </source>
</evidence>
<accession>A0A2N7PK12</accession>
<evidence type="ECO:0000313" key="2">
    <source>
        <dbReference type="Proteomes" id="UP000235731"/>
    </source>
</evidence>
<organism evidence="1 2">
    <name type="scientific">Caldimicrobium thiodismutans</name>
    <dbReference type="NCBI Taxonomy" id="1653476"/>
    <lineage>
        <taxon>Bacteria</taxon>
        <taxon>Pseudomonadati</taxon>
        <taxon>Thermodesulfobacteriota</taxon>
        <taxon>Thermodesulfobacteria</taxon>
        <taxon>Thermodesulfobacteriales</taxon>
        <taxon>Thermodesulfobacteriaceae</taxon>
        <taxon>Caldimicrobium</taxon>
    </lineage>
</organism>
<gene>
    <name evidence="1" type="ORF">C0197_02695</name>
</gene>
<name>A0A2N7PK12_9BACT</name>
<proteinExistence type="predicted"/>
<comment type="caution">
    <text evidence="1">The sequence shown here is derived from an EMBL/GenBank/DDBJ whole genome shotgun (WGS) entry which is preliminary data.</text>
</comment>
<dbReference type="AlphaFoldDB" id="A0A2N7PK12"/>
<dbReference type="EMBL" id="PNIE01000037">
    <property type="protein sequence ID" value="PMP63377.1"/>
    <property type="molecule type" value="Genomic_DNA"/>
</dbReference>